<gene>
    <name evidence="2" type="ORF">JCM19294_1026</name>
</gene>
<dbReference type="Pfam" id="PF01797">
    <property type="entry name" value="Y1_Tnp"/>
    <property type="match status" value="1"/>
</dbReference>
<name>A0A090Q3C8_9FLAO</name>
<dbReference type="Proteomes" id="UP000029221">
    <property type="component" value="Unassembled WGS sequence"/>
</dbReference>
<dbReference type="GO" id="GO:0003677">
    <property type="term" value="F:DNA binding"/>
    <property type="evidence" value="ECO:0007669"/>
    <property type="project" value="InterPro"/>
</dbReference>
<dbReference type="InterPro" id="IPR002686">
    <property type="entry name" value="Transposase_17"/>
</dbReference>
<evidence type="ECO:0000259" key="1">
    <source>
        <dbReference type="Pfam" id="PF01797"/>
    </source>
</evidence>
<dbReference type="EMBL" id="BBML01000003">
    <property type="protein sequence ID" value="GAK96717.1"/>
    <property type="molecule type" value="Genomic_DNA"/>
</dbReference>
<accession>A0A090Q3C8</accession>
<dbReference type="RefSeq" id="WP_052510315.1">
    <property type="nucleotide sequence ID" value="NZ_BBML01000003.1"/>
</dbReference>
<evidence type="ECO:0000313" key="3">
    <source>
        <dbReference type="Proteomes" id="UP000029221"/>
    </source>
</evidence>
<reference evidence="2" key="1">
    <citation type="journal article" date="2014" name="Genome Announc.">
        <title>Draft Genome Sequences of Marine Flavobacterium Nonlabens Strains NR17, NR24, NR27, NR32, NR33, and Ara13.</title>
        <authorList>
            <person name="Nakanishi M."/>
            <person name="Meirelles P."/>
            <person name="Suzuki R."/>
            <person name="Takatani N."/>
            <person name="Mino S."/>
            <person name="Suda W."/>
            <person name="Oshima K."/>
            <person name="Hattori M."/>
            <person name="Ohkuma M."/>
            <person name="Hosokawa M."/>
            <person name="Miyashita K."/>
            <person name="Thompson F.L."/>
            <person name="Niwa A."/>
            <person name="Sawabe T."/>
            <person name="Sawabe T."/>
        </authorList>
    </citation>
    <scope>NUCLEOTIDE SEQUENCE [LARGE SCALE GENOMIC DNA]</scope>
    <source>
        <strain evidence="2">JCM 19294</strain>
    </source>
</reference>
<protein>
    <submittedName>
        <fullName evidence="2">Transposase and inactivonated derivonativones</fullName>
    </submittedName>
</protein>
<dbReference type="eggNOG" id="COG1943">
    <property type="taxonomic scope" value="Bacteria"/>
</dbReference>
<dbReference type="SUPFAM" id="SSF143422">
    <property type="entry name" value="Transposase IS200-like"/>
    <property type="match status" value="1"/>
</dbReference>
<feature type="domain" description="Transposase IS200-like" evidence="1">
    <location>
        <begin position="34"/>
        <end position="87"/>
    </location>
</feature>
<dbReference type="GO" id="GO:0006313">
    <property type="term" value="P:DNA transposition"/>
    <property type="evidence" value="ECO:0007669"/>
    <property type="project" value="InterPro"/>
</dbReference>
<dbReference type="GO" id="GO:0004803">
    <property type="term" value="F:transposase activity"/>
    <property type="evidence" value="ECO:0007669"/>
    <property type="project" value="InterPro"/>
</dbReference>
<comment type="caution">
    <text evidence="2">The sequence shown here is derived from an EMBL/GenBank/DDBJ whole genome shotgun (WGS) entry which is preliminary data.</text>
</comment>
<dbReference type="InterPro" id="IPR036515">
    <property type="entry name" value="Transposase_17_sf"/>
</dbReference>
<sequence length="90" mass="10806">MSEKYKVRDQDENYFLTLTVVQWIDLFTRDRYIHIFEDALNYCIEEKGLVVFAYVIMPSHIHMIVGTKNKPINDIIRDLKKYTSKSFIEL</sequence>
<proteinExistence type="predicted"/>
<organism evidence="2 3">
    <name type="scientific">Nonlabens tegetincola</name>
    <dbReference type="NCBI Taxonomy" id="323273"/>
    <lineage>
        <taxon>Bacteria</taxon>
        <taxon>Pseudomonadati</taxon>
        <taxon>Bacteroidota</taxon>
        <taxon>Flavobacteriia</taxon>
        <taxon>Flavobacteriales</taxon>
        <taxon>Flavobacteriaceae</taxon>
        <taxon>Nonlabens</taxon>
    </lineage>
</organism>
<dbReference type="Gene3D" id="3.30.70.1290">
    <property type="entry name" value="Transposase IS200-like"/>
    <property type="match status" value="1"/>
</dbReference>
<evidence type="ECO:0000313" key="2">
    <source>
        <dbReference type="EMBL" id="GAK96717.1"/>
    </source>
</evidence>
<dbReference type="AlphaFoldDB" id="A0A090Q3C8"/>
<keyword evidence="3" id="KW-1185">Reference proteome</keyword>